<dbReference type="EMBL" id="LR797498">
    <property type="protein sequence ID" value="CAB4220609.1"/>
    <property type="molecule type" value="Genomic_DNA"/>
</dbReference>
<dbReference type="SMART" id="SM00507">
    <property type="entry name" value="HNHc"/>
    <property type="match status" value="1"/>
</dbReference>
<evidence type="ECO:0000256" key="1">
    <source>
        <dbReference type="ARBA" id="ARBA00022722"/>
    </source>
</evidence>
<keyword evidence="2" id="KW-0378">Hydrolase</keyword>
<dbReference type="Pfam" id="PF01844">
    <property type="entry name" value="HNH"/>
    <property type="match status" value="1"/>
</dbReference>
<sequence length="100" mass="12093">MKMTKSLFNMNYKEQLKTSAWLKKRSEILTRDNFVCSNCLKDNYESTLEVHHLVYLKGRKAWEYSDYLLVTLCRDCHQHEHDEDNTSKLSKIMQWVNKFL</sequence>
<dbReference type="GO" id="GO:0016787">
    <property type="term" value="F:hydrolase activity"/>
    <property type="evidence" value="ECO:0007669"/>
    <property type="project" value="UniProtKB-KW"/>
</dbReference>
<evidence type="ECO:0000313" key="4">
    <source>
        <dbReference type="EMBL" id="CAB4148397.1"/>
    </source>
</evidence>
<organism evidence="6">
    <name type="scientific">uncultured Caudovirales phage</name>
    <dbReference type="NCBI Taxonomy" id="2100421"/>
    <lineage>
        <taxon>Viruses</taxon>
        <taxon>Duplodnaviria</taxon>
        <taxon>Heunggongvirae</taxon>
        <taxon>Uroviricota</taxon>
        <taxon>Caudoviricetes</taxon>
        <taxon>Peduoviridae</taxon>
        <taxon>Maltschvirus</taxon>
        <taxon>Maltschvirus maltsch</taxon>
    </lineage>
</organism>
<reference evidence="6" key="1">
    <citation type="submission" date="2020-05" db="EMBL/GenBank/DDBJ databases">
        <authorList>
            <person name="Chiriac C."/>
            <person name="Salcher M."/>
            <person name="Ghai R."/>
            <person name="Kavagutti S V."/>
        </authorList>
    </citation>
    <scope>NUCLEOTIDE SEQUENCE</scope>
</reference>
<name>A0A6J5QVC4_9CAUD</name>
<dbReference type="Gene3D" id="1.10.30.50">
    <property type="match status" value="1"/>
</dbReference>
<evidence type="ECO:0000313" key="5">
    <source>
        <dbReference type="EMBL" id="CAB4178792.1"/>
    </source>
</evidence>
<dbReference type="EMBL" id="LR797121">
    <property type="protein sequence ID" value="CAB4188363.1"/>
    <property type="molecule type" value="Genomic_DNA"/>
</dbReference>
<dbReference type="PANTHER" id="PTHR41286:SF1">
    <property type="entry name" value="HNH NUCLEASE YAJD-RELATED"/>
    <property type="match status" value="1"/>
</dbReference>
<dbReference type="InterPro" id="IPR002711">
    <property type="entry name" value="HNH"/>
</dbReference>
<dbReference type="InterPro" id="IPR003615">
    <property type="entry name" value="HNH_nuc"/>
</dbReference>
<dbReference type="CDD" id="cd00085">
    <property type="entry name" value="HNHc"/>
    <property type="match status" value="1"/>
</dbReference>
<feature type="domain" description="HNH nuclease" evidence="3">
    <location>
        <begin position="23"/>
        <end position="78"/>
    </location>
</feature>
<accession>A0A6J5QVC4</accession>
<protein>
    <submittedName>
        <fullName evidence="6">HNHc domain containing protein</fullName>
    </submittedName>
</protein>
<evidence type="ECO:0000259" key="3">
    <source>
        <dbReference type="SMART" id="SM00507"/>
    </source>
</evidence>
<dbReference type="PANTHER" id="PTHR41286">
    <property type="entry name" value="HNH NUCLEASE YAJD-RELATED"/>
    <property type="match status" value="1"/>
</dbReference>
<evidence type="ECO:0000256" key="2">
    <source>
        <dbReference type="ARBA" id="ARBA00022801"/>
    </source>
</evidence>
<dbReference type="EMBL" id="LR796504">
    <property type="protein sequence ID" value="CAB4148397.1"/>
    <property type="molecule type" value="Genomic_DNA"/>
</dbReference>
<proteinExistence type="predicted"/>
<evidence type="ECO:0000313" key="6">
    <source>
        <dbReference type="EMBL" id="CAB4188363.1"/>
    </source>
</evidence>
<dbReference type="GO" id="GO:0003676">
    <property type="term" value="F:nucleic acid binding"/>
    <property type="evidence" value="ECO:0007669"/>
    <property type="project" value="InterPro"/>
</dbReference>
<keyword evidence="1" id="KW-0540">Nuclease</keyword>
<dbReference type="GO" id="GO:0004519">
    <property type="term" value="F:endonuclease activity"/>
    <property type="evidence" value="ECO:0007669"/>
    <property type="project" value="InterPro"/>
</dbReference>
<gene>
    <name evidence="5" type="ORF">UFOVP1027_7</name>
    <name evidence="6" type="ORF">UFOVP1182_25</name>
    <name evidence="7" type="ORF">UFOVP1632_41</name>
    <name evidence="4" type="ORF">UFOVP530_7</name>
</gene>
<evidence type="ECO:0000313" key="7">
    <source>
        <dbReference type="EMBL" id="CAB4220609.1"/>
    </source>
</evidence>
<dbReference type="GO" id="GO:0008270">
    <property type="term" value="F:zinc ion binding"/>
    <property type="evidence" value="ECO:0007669"/>
    <property type="project" value="InterPro"/>
</dbReference>
<dbReference type="EMBL" id="LR796974">
    <property type="protein sequence ID" value="CAB4178792.1"/>
    <property type="molecule type" value="Genomic_DNA"/>
</dbReference>